<accession>A0A372G8P4</accession>
<dbReference type="Proteomes" id="UP000262882">
    <property type="component" value="Unassembled WGS sequence"/>
</dbReference>
<organism evidence="1 2">
    <name type="scientific">Actinomadura spongiicola</name>
    <dbReference type="NCBI Taxonomy" id="2303421"/>
    <lineage>
        <taxon>Bacteria</taxon>
        <taxon>Bacillati</taxon>
        <taxon>Actinomycetota</taxon>
        <taxon>Actinomycetes</taxon>
        <taxon>Streptosporangiales</taxon>
        <taxon>Thermomonosporaceae</taxon>
        <taxon>Actinomadura</taxon>
    </lineage>
</organism>
<sequence length="206" mass="23092">MTTIEVSIDVHRLDDVTFTVDTGEFLEAIGPVDRKVEDALNEALDAYVDEHAYYQSERWYSLLHERDSQKVLRYALATALGIDADEVSTDYSFCTCNFENHLAEDFGGTLWDVADGRRFLTVESGARGFMNTAVEVRAITCEEPAYAITVNSTEVDIGCTACDFTLDTGHDRIPWTDLTRADHDGWARDGLFCPRCQAPMTAEVRI</sequence>
<dbReference type="AlphaFoldDB" id="A0A372G8P4"/>
<reference evidence="1 2" key="1">
    <citation type="submission" date="2018-08" db="EMBL/GenBank/DDBJ databases">
        <title>Actinomadura spongicola sp. nov., isolated from marine sponge Leucetta chagosensis.</title>
        <authorList>
            <person name="Li L."/>
            <person name="Lin H.W."/>
        </authorList>
    </citation>
    <scope>NUCLEOTIDE SEQUENCE [LARGE SCALE GENOMIC DNA]</scope>
    <source>
        <strain evidence="1 2">LHW52907</strain>
    </source>
</reference>
<evidence type="ECO:0000313" key="1">
    <source>
        <dbReference type="EMBL" id="RFS81502.1"/>
    </source>
</evidence>
<dbReference type="RefSeq" id="WP_117404339.1">
    <property type="nucleotide sequence ID" value="NZ_QVNQ01000013.1"/>
</dbReference>
<dbReference type="EMBL" id="QVNQ01000013">
    <property type="protein sequence ID" value="RFS81502.1"/>
    <property type="molecule type" value="Genomic_DNA"/>
</dbReference>
<dbReference type="OrthoDB" id="3463787at2"/>
<comment type="caution">
    <text evidence="1">The sequence shown here is derived from an EMBL/GenBank/DDBJ whole genome shotgun (WGS) entry which is preliminary data.</text>
</comment>
<name>A0A372G8P4_9ACTN</name>
<gene>
    <name evidence="1" type="ORF">D0T12_31635</name>
</gene>
<evidence type="ECO:0000313" key="2">
    <source>
        <dbReference type="Proteomes" id="UP000262882"/>
    </source>
</evidence>
<protein>
    <submittedName>
        <fullName evidence="1">Uncharacterized protein</fullName>
    </submittedName>
</protein>
<proteinExistence type="predicted"/>
<keyword evidence="2" id="KW-1185">Reference proteome</keyword>